<dbReference type="PROSITE" id="PS50216">
    <property type="entry name" value="DHHC"/>
    <property type="match status" value="1"/>
</dbReference>
<reference evidence="12 13" key="1">
    <citation type="journal article" date="2014" name="MBio">
        <title>The Ordospora colligata genome; evolution of extreme reduction in microsporidia and host-to-parasite horizontal gene transfer.</title>
        <authorList>
            <person name="Pombert J.-F."/>
            <person name="Haag K.L."/>
            <person name="Beidas S."/>
            <person name="Ebert D."/>
            <person name="Keeling P.J."/>
        </authorList>
    </citation>
    <scope>NUCLEOTIDE SEQUENCE [LARGE SCALE GENOMIC DNA]</scope>
    <source>
        <strain evidence="12 13">OC4</strain>
    </source>
</reference>
<dbReference type="InParanoid" id="A0A0B2UJS2"/>
<evidence type="ECO:0000256" key="2">
    <source>
        <dbReference type="ARBA" id="ARBA00022679"/>
    </source>
</evidence>
<comment type="subcellular location">
    <subcellularLocation>
        <location evidence="1">Membrane</location>
        <topology evidence="1">Multi-pass membrane protein</topology>
    </subcellularLocation>
</comment>
<keyword evidence="3 10" id="KW-0812">Transmembrane</keyword>
<proteinExistence type="inferred from homology"/>
<evidence type="ECO:0000256" key="8">
    <source>
        <dbReference type="ARBA" id="ARBA00023315"/>
    </source>
</evidence>
<keyword evidence="13" id="KW-1185">Reference proteome</keyword>
<evidence type="ECO:0000256" key="3">
    <source>
        <dbReference type="ARBA" id="ARBA00022692"/>
    </source>
</evidence>
<dbReference type="RefSeq" id="XP_014563262.1">
    <property type="nucleotide sequence ID" value="XM_014707776.1"/>
</dbReference>
<comment type="caution">
    <text evidence="12">The sequence shown here is derived from an EMBL/GenBank/DDBJ whole genome shotgun (WGS) entry which is preliminary data.</text>
</comment>
<dbReference type="GO" id="GO:0005783">
    <property type="term" value="C:endoplasmic reticulum"/>
    <property type="evidence" value="ECO:0007669"/>
    <property type="project" value="TreeGrafter"/>
</dbReference>
<dbReference type="InterPro" id="IPR039859">
    <property type="entry name" value="PFA4/ZDH16/20/ERF2-like"/>
</dbReference>
<dbReference type="EMBL" id="JOKQ01000009">
    <property type="protein sequence ID" value="KHN69220.1"/>
    <property type="molecule type" value="Genomic_DNA"/>
</dbReference>
<comment type="similarity">
    <text evidence="10">Belongs to the DHHC palmitoyltransferase family.</text>
</comment>
<comment type="catalytic activity">
    <reaction evidence="9 10">
        <text>L-cysteinyl-[protein] + hexadecanoyl-CoA = S-hexadecanoyl-L-cysteinyl-[protein] + CoA</text>
        <dbReference type="Rhea" id="RHEA:36683"/>
        <dbReference type="Rhea" id="RHEA-COMP:10131"/>
        <dbReference type="Rhea" id="RHEA-COMP:11032"/>
        <dbReference type="ChEBI" id="CHEBI:29950"/>
        <dbReference type="ChEBI" id="CHEBI:57287"/>
        <dbReference type="ChEBI" id="CHEBI:57379"/>
        <dbReference type="ChEBI" id="CHEBI:74151"/>
        <dbReference type="EC" id="2.3.1.225"/>
    </reaction>
</comment>
<keyword evidence="7" id="KW-0449">Lipoprotein</keyword>
<dbReference type="InterPro" id="IPR001594">
    <property type="entry name" value="Palmitoyltrfase_DHHC"/>
</dbReference>
<keyword evidence="6" id="KW-0564">Palmitate</keyword>
<feature type="transmembrane region" description="Helical" evidence="10">
    <location>
        <begin position="12"/>
        <end position="28"/>
    </location>
</feature>
<organism evidence="12 13">
    <name type="scientific">Ordospora colligata OC4</name>
    <dbReference type="NCBI Taxonomy" id="1354746"/>
    <lineage>
        <taxon>Eukaryota</taxon>
        <taxon>Fungi</taxon>
        <taxon>Fungi incertae sedis</taxon>
        <taxon>Microsporidia</taxon>
        <taxon>Ordosporidae</taxon>
        <taxon>Ordospora</taxon>
    </lineage>
</organism>
<dbReference type="VEuPathDB" id="MicrosporidiaDB:M896_091480"/>
<feature type="transmembrane region" description="Helical" evidence="10">
    <location>
        <begin position="149"/>
        <end position="167"/>
    </location>
</feature>
<dbReference type="HOGENOM" id="CLU_112124_0_0_1"/>
<evidence type="ECO:0000259" key="11">
    <source>
        <dbReference type="Pfam" id="PF01529"/>
    </source>
</evidence>
<evidence type="ECO:0000313" key="12">
    <source>
        <dbReference type="EMBL" id="KHN69220.1"/>
    </source>
</evidence>
<comment type="domain">
    <text evidence="10">The DHHC domain is required for palmitoyltransferase activity.</text>
</comment>
<dbReference type="GO" id="GO:0005794">
    <property type="term" value="C:Golgi apparatus"/>
    <property type="evidence" value="ECO:0007669"/>
    <property type="project" value="TreeGrafter"/>
</dbReference>
<dbReference type="Pfam" id="PF01529">
    <property type="entry name" value="DHHC"/>
    <property type="match status" value="1"/>
</dbReference>
<accession>A0A0B2UJS2</accession>
<dbReference type="OrthoDB" id="9909019at2759"/>
<name>A0A0B2UJS2_9MICR</name>
<dbReference type="GO" id="GO:0016020">
    <property type="term" value="C:membrane"/>
    <property type="evidence" value="ECO:0007669"/>
    <property type="project" value="UniProtKB-SubCell"/>
</dbReference>
<evidence type="ECO:0000256" key="4">
    <source>
        <dbReference type="ARBA" id="ARBA00022989"/>
    </source>
</evidence>
<dbReference type="AlphaFoldDB" id="A0A0B2UJS2"/>
<dbReference type="GO" id="GO:0019706">
    <property type="term" value="F:protein-cysteine S-palmitoyltransferase activity"/>
    <property type="evidence" value="ECO:0007669"/>
    <property type="project" value="UniProtKB-EC"/>
</dbReference>
<evidence type="ECO:0000256" key="5">
    <source>
        <dbReference type="ARBA" id="ARBA00023136"/>
    </source>
</evidence>
<evidence type="ECO:0000256" key="7">
    <source>
        <dbReference type="ARBA" id="ARBA00023288"/>
    </source>
</evidence>
<evidence type="ECO:0000256" key="10">
    <source>
        <dbReference type="RuleBase" id="RU079119"/>
    </source>
</evidence>
<evidence type="ECO:0000256" key="1">
    <source>
        <dbReference type="ARBA" id="ARBA00004141"/>
    </source>
</evidence>
<dbReference type="GeneID" id="26262361"/>
<dbReference type="EC" id="2.3.1.225" evidence="10"/>
<sequence>MEIWKPVNQAIRIAESIVIALVTMLYLLGCYDVITTSGISVRLYLLTTSFYYYITCLIKSPGQLLDFGTANVKGICKKCNRIVGTRTVHCEICNKCYHRRDHHCPIIGRCVASNNTNDLYLTIVFANLYSIATLLQNSPHVLKAFVHKYLFAISAWFVFWFTLLVATDKTTQELLRRKGKALKDLKIRRLKDVFRAGIVQTLVPYLSHKISVVNDGC</sequence>
<keyword evidence="8 10" id="KW-0012">Acyltransferase</keyword>
<gene>
    <name evidence="12" type="ORF">M896_091480</name>
</gene>
<evidence type="ECO:0000313" key="13">
    <source>
        <dbReference type="Proteomes" id="UP000031056"/>
    </source>
</evidence>
<keyword evidence="5 10" id="KW-0472">Membrane</keyword>
<evidence type="ECO:0000256" key="9">
    <source>
        <dbReference type="ARBA" id="ARBA00048048"/>
    </source>
</evidence>
<keyword evidence="4 10" id="KW-1133">Transmembrane helix</keyword>
<protein>
    <recommendedName>
        <fullName evidence="10">Palmitoyltransferase</fullName>
        <ecNumber evidence="10">2.3.1.225</ecNumber>
    </recommendedName>
</protein>
<feature type="domain" description="Palmitoyltransferase DHHC" evidence="11">
    <location>
        <begin position="74"/>
        <end position="159"/>
    </location>
</feature>
<dbReference type="PANTHER" id="PTHR22883">
    <property type="entry name" value="ZINC FINGER DHHC DOMAIN CONTAINING PROTEIN"/>
    <property type="match status" value="1"/>
</dbReference>
<feature type="transmembrane region" description="Helical" evidence="10">
    <location>
        <begin position="119"/>
        <end position="137"/>
    </location>
</feature>
<evidence type="ECO:0000256" key="6">
    <source>
        <dbReference type="ARBA" id="ARBA00023139"/>
    </source>
</evidence>
<dbReference type="Proteomes" id="UP000031056">
    <property type="component" value="Unassembled WGS sequence"/>
</dbReference>
<keyword evidence="2 10" id="KW-0808">Transferase</keyword>
<dbReference type="GO" id="GO:0006612">
    <property type="term" value="P:protein targeting to membrane"/>
    <property type="evidence" value="ECO:0007669"/>
    <property type="project" value="TreeGrafter"/>
</dbReference>